<organism evidence="1 2">
    <name type="scientific">Dermacentor silvarum</name>
    <name type="common">Tick</name>
    <dbReference type="NCBI Taxonomy" id="543639"/>
    <lineage>
        <taxon>Eukaryota</taxon>
        <taxon>Metazoa</taxon>
        <taxon>Ecdysozoa</taxon>
        <taxon>Arthropoda</taxon>
        <taxon>Chelicerata</taxon>
        <taxon>Arachnida</taxon>
        <taxon>Acari</taxon>
        <taxon>Parasitiformes</taxon>
        <taxon>Ixodida</taxon>
        <taxon>Ixodoidea</taxon>
        <taxon>Ixodidae</taxon>
        <taxon>Rhipicephalinae</taxon>
        <taxon>Dermacentor</taxon>
    </lineage>
</organism>
<proteinExistence type="predicted"/>
<accession>A0ACB8CID8</accession>
<keyword evidence="2" id="KW-1185">Reference proteome</keyword>
<gene>
    <name evidence="1" type="ORF">HPB49_024819</name>
</gene>
<protein>
    <submittedName>
        <fullName evidence="1">Uncharacterized protein</fullName>
    </submittedName>
</protein>
<reference evidence="1" key="1">
    <citation type="submission" date="2020-05" db="EMBL/GenBank/DDBJ databases">
        <title>Large-scale comparative analyses of tick genomes elucidate their genetic diversity and vector capacities.</title>
        <authorList>
            <person name="Jia N."/>
            <person name="Wang J."/>
            <person name="Shi W."/>
            <person name="Du L."/>
            <person name="Sun Y."/>
            <person name="Zhan W."/>
            <person name="Jiang J."/>
            <person name="Wang Q."/>
            <person name="Zhang B."/>
            <person name="Ji P."/>
            <person name="Sakyi L.B."/>
            <person name="Cui X."/>
            <person name="Yuan T."/>
            <person name="Jiang B."/>
            <person name="Yang W."/>
            <person name="Lam T.T.-Y."/>
            <person name="Chang Q."/>
            <person name="Ding S."/>
            <person name="Wang X."/>
            <person name="Zhu J."/>
            <person name="Ruan X."/>
            <person name="Zhao L."/>
            <person name="Wei J."/>
            <person name="Que T."/>
            <person name="Du C."/>
            <person name="Cheng J."/>
            <person name="Dai P."/>
            <person name="Han X."/>
            <person name="Huang E."/>
            <person name="Gao Y."/>
            <person name="Liu J."/>
            <person name="Shao H."/>
            <person name="Ye R."/>
            <person name="Li L."/>
            <person name="Wei W."/>
            <person name="Wang X."/>
            <person name="Wang C."/>
            <person name="Yang T."/>
            <person name="Huo Q."/>
            <person name="Li W."/>
            <person name="Guo W."/>
            <person name="Chen H."/>
            <person name="Zhou L."/>
            <person name="Ni X."/>
            <person name="Tian J."/>
            <person name="Zhou Y."/>
            <person name="Sheng Y."/>
            <person name="Liu T."/>
            <person name="Pan Y."/>
            <person name="Xia L."/>
            <person name="Li J."/>
            <person name="Zhao F."/>
            <person name="Cao W."/>
        </authorList>
    </citation>
    <scope>NUCLEOTIDE SEQUENCE</scope>
    <source>
        <strain evidence="1">Dsil-2018</strain>
    </source>
</reference>
<comment type="caution">
    <text evidence="1">The sequence shown here is derived from an EMBL/GenBank/DDBJ whole genome shotgun (WGS) entry which is preliminary data.</text>
</comment>
<name>A0ACB8CID8_DERSI</name>
<evidence type="ECO:0000313" key="1">
    <source>
        <dbReference type="EMBL" id="KAH7942518.1"/>
    </source>
</evidence>
<evidence type="ECO:0000313" key="2">
    <source>
        <dbReference type="Proteomes" id="UP000821865"/>
    </source>
</evidence>
<sequence length="166" mass="18608">MLLDETQVRPLLDCLDTAELTLVDDAVIALLKQRGRAVLESPTFLDSRESTVHVVLQAVASVPESLVITWLHRWAREKCQRSVIEGGTPQTVRDVMRPFLGKVRFLALTAKEYVDGPGSRRLFDESEGYAILSNIVSRGSTPLPDWVCRDDSARSPFRHLYGYAPL</sequence>
<dbReference type="EMBL" id="CM023476">
    <property type="protein sequence ID" value="KAH7942518.1"/>
    <property type="molecule type" value="Genomic_DNA"/>
</dbReference>
<dbReference type="Proteomes" id="UP000821865">
    <property type="component" value="Chromosome 7"/>
</dbReference>